<keyword evidence="2" id="KW-1185">Reference proteome</keyword>
<protein>
    <recommendedName>
        <fullName evidence="3">DUF4412 domain-containing protein</fullName>
    </recommendedName>
</protein>
<name>A0ABV0BX50_9SPHI</name>
<sequence>MKKIMFFLSLFAGMITTHQVRAQELKDYVITMKGDTIYSEISSVKSNKVTMLVDSEKKTYYPPQLYRIYNHKKEKHYATSFIEVGIEKIRDSDPKMYVIKEKVKLKKKPLFTEILHDGDIIVYNFRKQSGGGMIMGANGKMMNGFSTSSNYYYALKRSTGEIAELKISGLLIGKMSKKNRYLNLAKMIADEPELAAKLENEEKLHYDLFSNYIREYNAIKKANDVYPIMIF</sequence>
<proteinExistence type="predicted"/>
<dbReference type="EMBL" id="JBDJNQ010000009">
    <property type="protein sequence ID" value="MEN5379261.1"/>
    <property type="molecule type" value="Genomic_DNA"/>
</dbReference>
<accession>A0ABV0BX50</accession>
<dbReference type="Proteomes" id="UP001409291">
    <property type="component" value="Unassembled WGS sequence"/>
</dbReference>
<evidence type="ECO:0000313" key="1">
    <source>
        <dbReference type="EMBL" id="MEN5379261.1"/>
    </source>
</evidence>
<dbReference type="RefSeq" id="WP_346582027.1">
    <property type="nucleotide sequence ID" value="NZ_JBDJNQ010000009.1"/>
</dbReference>
<evidence type="ECO:0000313" key="2">
    <source>
        <dbReference type="Proteomes" id="UP001409291"/>
    </source>
</evidence>
<comment type="caution">
    <text evidence="1">The sequence shown here is derived from an EMBL/GenBank/DDBJ whole genome shotgun (WGS) entry which is preliminary data.</text>
</comment>
<reference evidence="1 2" key="1">
    <citation type="submission" date="2024-04" db="EMBL/GenBank/DDBJ databases">
        <title>WGS of bacteria from Torrens River.</title>
        <authorList>
            <person name="Wyrsch E.R."/>
            <person name="Drigo B."/>
        </authorList>
    </citation>
    <scope>NUCLEOTIDE SEQUENCE [LARGE SCALE GENOMIC DNA]</scope>
    <source>
        <strain evidence="1 2">TWI391</strain>
    </source>
</reference>
<evidence type="ECO:0008006" key="3">
    <source>
        <dbReference type="Google" id="ProtNLM"/>
    </source>
</evidence>
<organism evidence="1 2">
    <name type="scientific">Sphingobacterium kitahiroshimense</name>
    <dbReference type="NCBI Taxonomy" id="470446"/>
    <lineage>
        <taxon>Bacteria</taxon>
        <taxon>Pseudomonadati</taxon>
        <taxon>Bacteroidota</taxon>
        <taxon>Sphingobacteriia</taxon>
        <taxon>Sphingobacteriales</taxon>
        <taxon>Sphingobacteriaceae</taxon>
        <taxon>Sphingobacterium</taxon>
    </lineage>
</organism>
<gene>
    <name evidence="1" type="ORF">ABE541_18495</name>
</gene>